<evidence type="ECO:0000256" key="5">
    <source>
        <dbReference type="HAMAP-Rule" id="MF_03040"/>
    </source>
</evidence>
<evidence type="ECO:0000256" key="3">
    <source>
        <dbReference type="ARBA" id="ARBA00023239"/>
    </source>
</evidence>
<dbReference type="Gene3D" id="3.90.1140.10">
    <property type="entry name" value="Cyclic phosphodiesterase"/>
    <property type="match status" value="1"/>
</dbReference>
<feature type="compositionally biased region" description="Pro residues" evidence="6">
    <location>
        <begin position="44"/>
        <end position="55"/>
    </location>
</feature>
<dbReference type="PANTHER" id="PTHR13522:SF3">
    <property type="entry name" value="U6 SNRNA PHOSPHODIESTERASE 1"/>
    <property type="match status" value="1"/>
</dbReference>
<dbReference type="EMBL" id="NMUH01000973">
    <property type="protein sequence ID" value="MQL87381.1"/>
    <property type="molecule type" value="Genomic_DNA"/>
</dbReference>
<dbReference type="GO" id="GO:1990838">
    <property type="term" value="F:poly(U)-specific exoribonuclease activity, producing 3' uridine cyclic phosphate ends"/>
    <property type="evidence" value="ECO:0007669"/>
    <property type="project" value="UniProtKB-UniRule"/>
</dbReference>
<evidence type="ECO:0000256" key="6">
    <source>
        <dbReference type="SAM" id="MobiDB-lite"/>
    </source>
</evidence>
<keyword evidence="2 5" id="KW-0378">Hydrolase</keyword>
<name>A0A843UV29_COLES</name>
<keyword evidence="8" id="KW-1185">Reference proteome</keyword>
<evidence type="ECO:0000256" key="1">
    <source>
        <dbReference type="ARBA" id="ARBA00022722"/>
    </source>
</evidence>
<gene>
    <name evidence="7" type="ORF">Taro_019907</name>
</gene>
<dbReference type="OrthoDB" id="49151at2759"/>
<dbReference type="HAMAP" id="MF_03040">
    <property type="entry name" value="USB1"/>
    <property type="match status" value="1"/>
</dbReference>
<keyword evidence="3" id="KW-0456">Lyase</keyword>
<dbReference type="InterPro" id="IPR027521">
    <property type="entry name" value="Usb1"/>
</dbReference>
<dbReference type="GO" id="GO:0005634">
    <property type="term" value="C:nucleus"/>
    <property type="evidence" value="ECO:0007669"/>
    <property type="project" value="UniProtKB-SubCell"/>
</dbReference>
<evidence type="ECO:0000256" key="4">
    <source>
        <dbReference type="ARBA" id="ARBA00023242"/>
    </source>
</evidence>
<dbReference type="GO" id="GO:0034477">
    <property type="term" value="P:U6 snRNA 3'-end processing"/>
    <property type="evidence" value="ECO:0007669"/>
    <property type="project" value="UniProtKB-UniRule"/>
</dbReference>
<reference evidence="7" key="1">
    <citation type="submission" date="2017-07" db="EMBL/GenBank/DDBJ databases">
        <title>Taro Niue Genome Assembly and Annotation.</title>
        <authorList>
            <person name="Atibalentja N."/>
            <person name="Keating K."/>
            <person name="Fields C.J."/>
        </authorList>
    </citation>
    <scope>NUCLEOTIDE SEQUENCE</scope>
    <source>
        <strain evidence="7">Niue_2</strain>
        <tissue evidence="7">Leaf</tissue>
    </source>
</reference>
<dbReference type="PANTHER" id="PTHR13522">
    <property type="entry name" value="U6 SNRNA PHOSPHODIESTERASE 1"/>
    <property type="match status" value="1"/>
</dbReference>
<comment type="similarity">
    <text evidence="5">Belongs to the 2H phosphoesterase superfamily. USB1 family.</text>
</comment>
<feature type="active site" description="Proton donor/acceptor" evidence="5">
    <location>
        <position position="238"/>
    </location>
</feature>
<dbReference type="SMR" id="A0A843UV29"/>
<dbReference type="Proteomes" id="UP000652761">
    <property type="component" value="Unassembled WGS sequence"/>
</dbReference>
<keyword evidence="1 5" id="KW-0540">Nuclease</keyword>
<evidence type="ECO:0000313" key="7">
    <source>
        <dbReference type="EMBL" id="MQL87381.1"/>
    </source>
</evidence>
<organism evidence="7 8">
    <name type="scientific">Colocasia esculenta</name>
    <name type="common">Wild taro</name>
    <name type="synonym">Arum esculentum</name>
    <dbReference type="NCBI Taxonomy" id="4460"/>
    <lineage>
        <taxon>Eukaryota</taxon>
        <taxon>Viridiplantae</taxon>
        <taxon>Streptophyta</taxon>
        <taxon>Embryophyta</taxon>
        <taxon>Tracheophyta</taxon>
        <taxon>Spermatophyta</taxon>
        <taxon>Magnoliopsida</taxon>
        <taxon>Liliopsida</taxon>
        <taxon>Araceae</taxon>
        <taxon>Aroideae</taxon>
        <taxon>Colocasieae</taxon>
        <taxon>Colocasia</taxon>
    </lineage>
</organism>
<feature type="compositionally biased region" description="Low complexity" evidence="6">
    <location>
        <begin position="19"/>
        <end position="31"/>
    </location>
</feature>
<dbReference type="FunFam" id="3.90.1140.10:FF:000008">
    <property type="entry name" value="U6 snRNA phosphodiesterase"/>
    <property type="match status" value="1"/>
</dbReference>
<feature type="region of interest" description="Disordered" evidence="6">
    <location>
        <begin position="1"/>
        <end position="57"/>
    </location>
</feature>
<comment type="subcellular location">
    <subcellularLocation>
        <location evidence="5">Nucleus</location>
    </subcellularLocation>
</comment>
<comment type="function">
    <text evidence="5">Phosphodiesterase responsible for the U6 snRNA 3' end processing. Acts as an exoribonuclease (RNase) responsible for trimming the poly(U) tract of the last nucleotides in the pre-U6 snRNA molecule, leading to the formation of mature U6 snRNA.</text>
</comment>
<dbReference type="Pfam" id="PF09749">
    <property type="entry name" value="HVSL"/>
    <property type="match status" value="1"/>
</dbReference>
<sequence length="297" mass="33129">MEALRASYGSDSESDDASPKAPAAATSGACSGRPPCGDVLSTPPQEPVRLPPPPLDLLGDLPHSFGPSGYSSPVEVNRIRSFPHVEGNYALHVFVPVTIPSTARKQLVSFVKRVASRVPELFAVDVDIPLDVPCNEDKKLEQIFGREFHISLGRTVPIRVHQIDSIVNMLLQKLQSQKQYWIEFSRWEVFVNDDQTRSFISLEVKGAGLSEITKQIQIVNDVYRLHGLPEFYKNPRPHISLVWALGDVSRSLKQAIEDQSKCSNDLSSPRRHIFMCKFNGIECKIGKKSYSVCKFPC</sequence>
<dbReference type="AlphaFoldDB" id="A0A843UV29"/>
<dbReference type="GO" id="GO:0016829">
    <property type="term" value="F:lyase activity"/>
    <property type="evidence" value="ECO:0007669"/>
    <property type="project" value="UniProtKB-KW"/>
</dbReference>
<comment type="caution">
    <text evidence="7">The sequence shown here is derived from an EMBL/GenBank/DDBJ whole genome shotgun (WGS) entry which is preliminary data.</text>
</comment>
<evidence type="ECO:0000256" key="2">
    <source>
        <dbReference type="ARBA" id="ARBA00022801"/>
    </source>
</evidence>
<protein>
    <recommendedName>
        <fullName evidence="5">U6 snRNA phosphodiesterase</fullName>
        <ecNumber evidence="5">3.1.4.-</ecNumber>
    </recommendedName>
</protein>
<keyword evidence="4 5" id="KW-0539">Nucleus</keyword>
<accession>A0A843UV29</accession>
<feature type="active site" description="Proton donor/acceptor" evidence="5">
    <location>
        <position position="149"/>
    </location>
</feature>
<proteinExistence type="inferred from homology"/>
<evidence type="ECO:0000313" key="8">
    <source>
        <dbReference type="Proteomes" id="UP000652761"/>
    </source>
</evidence>
<dbReference type="EC" id="3.1.4.-" evidence="5"/>